<dbReference type="EMBL" id="JAVEPI010000002">
    <property type="protein sequence ID" value="KAK1443908.1"/>
    <property type="molecule type" value="Genomic_DNA"/>
</dbReference>
<evidence type="ECO:0000313" key="2">
    <source>
        <dbReference type="Proteomes" id="UP001230268"/>
    </source>
</evidence>
<comment type="caution">
    <text evidence="1">The sequence shown here is derived from an EMBL/GenBank/DDBJ whole genome shotgun (WGS) entry which is preliminary data.</text>
</comment>
<accession>A0AAD8UU90</accession>
<gene>
    <name evidence="1" type="ORF">BgAZ_207840</name>
</gene>
<evidence type="ECO:0000313" key="1">
    <source>
        <dbReference type="EMBL" id="KAK1443908.1"/>
    </source>
</evidence>
<reference evidence="1" key="1">
    <citation type="submission" date="2023-08" db="EMBL/GenBank/DDBJ databases">
        <title>Draft sequence of the Babesia gibsoni genome.</title>
        <authorList>
            <person name="Yamagishi J.Y."/>
            <person name="Xuan X.X."/>
        </authorList>
    </citation>
    <scope>NUCLEOTIDE SEQUENCE</scope>
    <source>
        <strain evidence="1">Azabu</strain>
    </source>
</reference>
<protein>
    <submittedName>
        <fullName evidence="1">Uncharacterized protein</fullName>
    </submittedName>
</protein>
<keyword evidence="2" id="KW-1185">Reference proteome</keyword>
<proteinExistence type="predicted"/>
<organism evidence="1 2">
    <name type="scientific">Babesia gibsoni</name>
    <dbReference type="NCBI Taxonomy" id="33632"/>
    <lineage>
        <taxon>Eukaryota</taxon>
        <taxon>Sar</taxon>
        <taxon>Alveolata</taxon>
        <taxon>Apicomplexa</taxon>
        <taxon>Aconoidasida</taxon>
        <taxon>Piroplasmida</taxon>
        <taxon>Babesiidae</taxon>
        <taxon>Babesia</taxon>
    </lineage>
</organism>
<dbReference type="AlphaFoldDB" id="A0AAD8UU90"/>
<sequence length="352" mass="39804">MSVVVDSLIHSIKELSKRKVKRSAHVWVTRLNEIYSRRSRLTESHLPVIIRHIVNNNLECLTISKDLLQGTLSYLPSLGQLDLQDISAMCYALCSIGEDDAAIKLLSEQFADDKFLKSSLSDQGMLMRVVNLCISRQLVTDYIDRHKGIKDSSLCDVCGRIIDNANNILQSLQFSFNAGAVEYNAIGDILVENIYLHQQLQLESGLFSASNRFVDYGSLDGRIRISHLLDEEHKDILQTQIATSRYSDILSALRFFFYMKLPRVPYAKELFTRLCNTSGSATHLCRKEAMMILESHIINLERELHAVTSGSCDSQRGELHSYLTGIRKTGLLCSGHVSVHRWNYPVKIPQNG</sequence>
<dbReference type="Proteomes" id="UP001230268">
    <property type="component" value="Unassembled WGS sequence"/>
</dbReference>
<name>A0AAD8UU90_BABGI</name>